<evidence type="ECO:0000256" key="8">
    <source>
        <dbReference type="ARBA" id="ARBA00022989"/>
    </source>
</evidence>
<dbReference type="InterPro" id="IPR044746">
    <property type="entry name" value="ABCC_6TM_D1"/>
</dbReference>
<feature type="transmembrane region" description="Helical" evidence="11">
    <location>
        <begin position="819"/>
        <end position="838"/>
    </location>
</feature>
<dbReference type="Gene3D" id="3.40.50.300">
    <property type="entry name" value="P-loop containing nucleotide triphosphate hydrolases"/>
    <property type="match status" value="2"/>
</dbReference>
<comment type="subcellular location">
    <subcellularLocation>
        <location evidence="1">Vacuole membrane</location>
        <topology evidence="1">Multi-pass membrane protein</topology>
    </subcellularLocation>
</comment>
<dbReference type="PROSITE" id="PS50893">
    <property type="entry name" value="ABC_TRANSPORTER_2"/>
    <property type="match status" value="2"/>
</dbReference>
<dbReference type="GO" id="GO:0140359">
    <property type="term" value="F:ABC-type transporter activity"/>
    <property type="evidence" value="ECO:0007669"/>
    <property type="project" value="InterPro"/>
</dbReference>
<feature type="transmembrane region" description="Helical" evidence="11">
    <location>
        <begin position="844"/>
        <end position="866"/>
    </location>
</feature>
<dbReference type="InterPro" id="IPR017871">
    <property type="entry name" value="ABC_transporter-like_CS"/>
</dbReference>
<dbReference type="CDD" id="cd18580">
    <property type="entry name" value="ABC_6TM_ABCC_D2"/>
    <property type="match status" value="1"/>
</dbReference>
<dbReference type="GO" id="GO:0005774">
    <property type="term" value="C:vacuolar membrane"/>
    <property type="evidence" value="ECO:0007669"/>
    <property type="project" value="UniProtKB-SubCell"/>
</dbReference>
<evidence type="ECO:0000256" key="2">
    <source>
        <dbReference type="ARBA" id="ARBA00009726"/>
    </source>
</evidence>
<feature type="transmembrane region" description="Helical" evidence="11">
    <location>
        <begin position="206"/>
        <end position="225"/>
    </location>
</feature>
<dbReference type="SUPFAM" id="SSF52540">
    <property type="entry name" value="P-loop containing nucleoside triphosphate hydrolases"/>
    <property type="match status" value="2"/>
</dbReference>
<dbReference type="InterPro" id="IPR036640">
    <property type="entry name" value="ABC1_TM_sf"/>
</dbReference>
<dbReference type="Gene3D" id="1.20.1560.10">
    <property type="entry name" value="ABC transporter type 1, transmembrane domain"/>
    <property type="match status" value="2"/>
</dbReference>
<dbReference type="SMART" id="SM00382">
    <property type="entry name" value="AAA"/>
    <property type="match status" value="2"/>
</dbReference>
<feature type="transmembrane region" description="Helical" evidence="11">
    <location>
        <begin position="231"/>
        <end position="251"/>
    </location>
</feature>
<keyword evidence="8 11" id="KW-1133">Transmembrane helix</keyword>
<organism evidence="14">
    <name type="scientific">Chlamydomonas leiostraca</name>
    <dbReference type="NCBI Taxonomy" id="1034604"/>
    <lineage>
        <taxon>Eukaryota</taxon>
        <taxon>Viridiplantae</taxon>
        <taxon>Chlorophyta</taxon>
        <taxon>core chlorophytes</taxon>
        <taxon>Chlorophyceae</taxon>
        <taxon>CS clade</taxon>
        <taxon>Chlamydomonadales</taxon>
        <taxon>Chlamydomonadaceae</taxon>
        <taxon>Chlamydomonas</taxon>
    </lineage>
</organism>
<evidence type="ECO:0000256" key="5">
    <source>
        <dbReference type="ARBA" id="ARBA00022737"/>
    </source>
</evidence>
<proteinExistence type="inferred from homology"/>
<feature type="transmembrane region" description="Helical" evidence="11">
    <location>
        <begin position="746"/>
        <end position="764"/>
    </location>
</feature>
<evidence type="ECO:0000256" key="6">
    <source>
        <dbReference type="ARBA" id="ARBA00022741"/>
    </source>
</evidence>
<evidence type="ECO:0000313" key="14">
    <source>
        <dbReference type="EMBL" id="CAD8671393.1"/>
    </source>
</evidence>
<feature type="transmembrane region" description="Helical" evidence="11">
    <location>
        <begin position="87"/>
        <end position="109"/>
    </location>
</feature>
<comment type="similarity">
    <text evidence="2">Belongs to the ABC transporter superfamily. ABCC family. Conjugate transporter (TC 3.A.1.208) subfamily.</text>
</comment>
<evidence type="ECO:0000256" key="4">
    <source>
        <dbReference type="ARBA" id="ARBA00022692"/>
    </source>
</evidence>
<dbReference type="FunFam" id="3.40.50.300:FF:000997">
    <property type="entry name" value="Multidrug resistance-associated protein 1"/>
    <property type="match status" value="1"/>
</dbReference>
<keyword evidence="5" id="KW-0677">Repeat</keyword>
<evidence type="ECO:0000256" key="9">
    <source>
        <dbReference type="ARBA" id="ARBA00023136"/>
    </source>
</evidence>
<feature type="transmembrane region" description="Helical" evidence="11">
    <location>
        <begin position="937"/>
        <end position="954"/>
    </location>
</feature>
<feature type="transmembrane region" description="Helical" evidence="11">
    <location>
        <begin position="343"/>
        <end position="361"/>
    </location>
</feature>
<feature type="domain" description="ABC transporter" evidence="12">
    <location>
        <begin position="1062"/>
        <end position="1296"/>
    </location>
</feature>
<feature type="transmembrane region" description="Helical" evidence="11">
    <location>
        <begin position="683"/>
        <end position="702"/>
    </location>
</feature>
<dbReference type="InterPro" id="IPR003593">
    <property type="entry name" value="AAA+_ATPase"/>
</dbReference>
<dbReference type="PANTHER" id="PTHR24223:SF443">
    <property type="entry name" value="MULTIDRUG-RESISTANCE LIKE PROTEIN 1, ISOFORM I"/>
    <property type="match status" value="1"/>
</dbReference>
<dbReference type="InterPro" id="IPR050173">
    <property type="entry name" value="ABC_transporter_C-like"/>
</dbReference>
<keyword evidence="9 11" id="KW-0472">Membrane</keyword>
<dbReference type="CDD" id="cd18579">
    <property type="entry name" value="ABC_6TM_ABCC_D1"/>
    <property type="match status" value="1"/>
</dbReference>
<dbReference type="FunFam" id="3.40.50.300:FF:000163">
    <property type="entry name" value="Multidrug resistance-associated protein member 4"/>
    <property type="match status" value="1"/>
</dbReference>
<dbReference type="CDD" id="cd03250">
    <property type="entry name" value="ABCC_MRP_domain1"/>
    <property type="match status" value="1"/>
</dbReference>
<dbReference type="GO" id="GO:0005524">
    <property type="term" value="F:ATP binding"/>
    <property type="evidence" value="ECO:0007669"/>
    <property type="project" value="UniProtKB-KW"/>
</dbReference>
<keyword evidence="7" id="KW-0067">ATP-binding</keyword>
<dbReference type="Pfam" id="PF00664">
    <property type="entry name" value="ABC_membrane"/>
    <property type="match status" value="2"/>
</dbReference>
<dbReference type="InterPro" id="IPR044726">
    <property type="entry name" value="ABCC_6TM_D2"/>
</dbReference>
<keyword evidence="4 11" id="KW-0812">Transmembrane</keyword>
<dbReference type="PROSITE" id="PS00211">
    <property type="entry name" value="ABC_TRANSPORTER_1"/>
    <property type="match status" value="1"/>
</dbReference>
<evidence type="ECO:0000256" key="7">
    <source>
        <dbReference type="ARBA" id="ARBA00022840"/>
    </source>
</evidence>
<accession>A0A7S0R9U1</accession>
<dbReference type="PANTHER" id="PTHR24223">
    <property type="entry name" value="ATP-BINDING CASSETTE SUB-FAMILY C"/>
    <property type="match status" value="1"/>
</dbReference>
<feature type="transmembrane region" description="Helical" evidence="11">
    <location>
        <begin position="129"/>
        <end position="146"/>
    </location>
</feature>
<evidence type="ECO:0000259" key="12">
    <source>
        <dbReference type="PROSITE" id="PS50893"/>
    </source>
</evidence>
<feature type="transmembrane region" description="Helical" evidence="11">
    <location>
        <begin position="960"/>
        <end position="978"/>
    </location>
</feature>
<evidence type="ECO:0000259" key="13">
    <source>
        <dbReference type="PROSITE" id="PS50929"/>
    </source>
</evidence>
<name>A0A7S0R9U1_9CHLO</name>
<evidence type="ECO:0000256" key="11">
    <source>
        <dbReference type="SAM" id="Phobius"/>
    </source>
</evidence>
<dbReference type="InterPro" id="IPR011527">
    <property type="entry name" value="ABC1_TM_dom"/>
</dbReference>
<evidence type="ECO:0000256" key="10">
    <source>
        <dbReference type="SAM" id="MobiDB-lite"/>
    </source>
</evidence>
<feature type="domain" description="ABC transmembrane type-1" evidence="13">
    <location>
        <begin position="755"/>
        <end position="973"/>
    </location>
</feature>
<sequence>MGTMEKYQAGGEADQTSGFFTKYSFTWMNPIVSMARKGPVPAESLVLPPQQKAEASYDAFIGNWEASVASGKPNLRSALVKTWGKQLMLAGFFKLVWSICVIMGAFFFVRTLQFHVNGHWQWKADYKGWILAVFFFIDAYILGVALQRMTYGCVTVGISMRAALINCICRKSFGMASITKEMASDAVSFVASDINKIFDGIQDIHYLWTAPIEAAAILTILVILVKEWALPGWGVVFVVMPLQYVFGYFIIKAKKENIANTQERGAYFQELLPAMKLVKYYAWEKFFMGQVSEIRKRELKIQARIDMIKNIQIMMVFATPPITALVIFSAYEMNSGKRLTSTLTFPILSLFNILRFPLVVLPKAMRAASDAMSAIERIQAYLLTEVPERKSMTNAPGVRIRNAQFKHPNSDTFTLNVPEFTVAPGELVAIAGRVGAGKSSLISAILGNMEKKTGEAVSGGRVAYVPQNPWCQNLSLRDSILFGSEMDEDKYASVIHACALELDLEILPEGDDSMAGLRGINLSGGQRQRLNLARAAYAESDLVLLDNALSAVDHHTAHHIFGNCLRGLMRDKAVILITHQVEFLPQCHKVAIMDGGNMIYFGPWNERAREQLSKVLPASHLLAAAGAAEQPRDTTKKGPAKKTAGSLQLGATNITDEASKAKKKKTSQDLTEAMWTYVKRSPLWGTVFILDFIIFLACQTSRQISDWWLRQWSSDAKKWYGPDMNPSNPPGSGPDFPFEDLNASQAYIIVYSIPVLFFFISMYFRGWLFFKWSHGSGQTLLAKAINNVMYAPLGFFLQNPVGELLLAFTKETDIMDETLVDALHYLGIYGLIILSTIITVSTTIYYFSVFAGVLLIVTFIMLAFYLPAATKLKVHRTTTGGALVGLVAETLEGLSVVQAFGKTDYFVETAVSRNDAHNAAVFTGESLNLWLAHWCDLYGAILVLAVSCFAVGMADNLGAATVGLAFSNTIQMLVFYTWSVRFLAETLFAMSSVEKIGWLAEDVAVEGKATHNPKAEDSPNAHDNLGRGHAADMQVVVAPKQNKDVQLDADGAPINWPQQGTVVFHNVWMRYSPTAPFALKGVTYQLNHSDKVGVVGRTGSGKSTMLLALYRVFELDKGGIYVDGVNIASMTLRRLRRGLSIIPQEPVVFSGTVRTNLDPFGEHTDAELWQAIKEADLEGQVKATGGLEGRVVGSGSGAWSLGQQQLVCLARAYLRKVPVLCLDEATAAMDPHTEQQVQAVIKRVFEPRTIITIAHRLDTVIESDKVLVMEAGVLKESAGPSQLLADPESMFSKLVDKTGPQAGAALRQMAADFFARRQAAGHN</sequence>
<dbReference type="PROSITE" id="PS50929">
    <property type="entry name" value="ABC_TM1F"/>
    <property type="match status" value="2"/>
</dbReference>
<dbReference type="SUPFAM" id="SSF90123">
    <property type="entry name" value="ABC transporter transmembrane region"/>
    <property type="match status" value="2"/>
</dbReference>
<keyword evidence="3" id="KW-0813">Transport</keyword>
<dbReference type="InterPro" id="IPR003439">
    <property type="entry name" value="ABC_transporter-like_ATP-bd"/>
</dbReference>
<reference evidence="14" key="1">
    <citation type="submission" date="2021-01" db="EMBL/GenBank/DDBJ databases">
        <authorList>
            <person name="Corre E."/>
            <person name="Pelletier E."/>
            <person name="Niang G."/>
            <person name="Scheremetjew M."/>
            <person name="Finn R."/>
            <person name="Kale V."/>
            <person name="Holt S."/>
            <person name="Cochrane G."/>
            <person name="Meng A."/>
            <person name="Brown T."/>
            <person name="Cohen L."/>
        </authorList>
    </citation>
    <scope>NUCLEOTIDE SEQUENCE</scope>
    <source>
        <strain evidence="14">SAG 11-49</strain>
    </source>
</reference>
<feature type="domain" description="ABC transmembrane type-1" evidence="13">
    <location>
        <begin position="89"/>
        <end position="370"/>
    </location>
</feature>
<dbReference type="GO" id="GO:0016887">
    <property type="term" value="F:ATP hydrolysis activity"/>
    <property type="evidence" value="ECO:0007669"/>
    <property type="project" value="InterPro"/>
</dbReference>
<dbReference type="InterPro" id="IPR027417">
    <property type="entry name" value="P-loop_NTPase"/>
</dbReference>
<feature type="region of interest" description="Disordered" evidence="10">
    <location>
        <begin position="626"/>
        <end position="649"/>
    </location>
</feature>
<feature type="domain" description="ABC transporter" evidence="12">
    <location>
        <begin position="398"/>
        <end position="620"/>
    </location>
</feature>
<feature type="transmembrane region" description="Helical" evidence="11">
    <location>
        <begin position="311"/>
        <end position="331"/>
    </location>
</feature>
<dbReference type="Pfam" id="PF00005">
    <property type="entry name" value="ABC_tran"/>
    <property type="match status" value="2"/>
</dbReference>
<gene>
    <name evidence="14" type="ORF">CLEI1391_LOCUS4680</name>
</gene>
<dbReference type="CDD" id="cd03244">
    <property type="entry name" value="ABCC_MRP_domain2"/>
    <property type="match status" value="1"/>
</dbReference>
<evidence type="ECO:0000256" key="1">
    <source>
        <dbReference type="ARBA" id="ARBA00004128"/>
    </source>
</evidence>
<evidence type="ECO:0000256" key="3">
    <source>
        <dbReference type="ARBA" id="ARBA00022448"/>
    </source>
</evidence>
<protein>
    <submittedName>
        <fullName evidence="14">Uncharacterized protein</fullName>
    </submittedName>
</protein>
<dbReference type="EMBL" id="HBFB01008273">
    <property type="protein sequence ID" value="CAD8671393.1"/>
    <property type="molecule type" value="Transcribed_RNA"/>
</dbReference>
<keyword evidence="6" id="KW-0547">Nucleotide-binding</keyword>